<dbReference type="AlphaFoldDB" id="A0A7W8TSQ1"/>
<organism evidence="1 2">
    <name type="scientific">Neomicrococcus aestuarii</name>
    <dbReference type="NCBI Taxonomy" id="556325"/>
    <lineage>
        <taxon>Bacteria</taxon>
        <taxon>Bacillati</taxon>
        <taxon>Actinomycetota</taxon>
        <taxon>Actinomycetes</taxon>
        <taxon>Micrococcales</taxon>
        <taxon>Micrococcaceae</taxon>
        <taxon>Neomicrococcus</taxon>
    </lineage>
</organism>
<dbReference type="RefSeq" id="WP_183662806.1">
    <property type="nucleotide sequence ID" value="NZ_BAAARH010000020.1"/>
</dbReference>
<protein>
    <submittedName>
        <fullName evidence="1">Putative ABC-type transport system involved in lysophospholipase L1 biosynthesis ATPase subunit</fullName>
    </submittedName>
</protein>
<gene>
    <name evidence="1" type="ORF">HD598_000047</name>
</gene>
<evidence type="ECO:0000313" key="1">
    <source>
        <dbReference type="EMBL" id="MBB5511360.1"/>
    </source>
</evidence>
<reference evidence="1 2" key="1">
    <citation type="submission" date="2020-08" db="EMBL/GenBank/DDBJ databases">
        <title>Sequencing the genomes of 1000 actinobacteria strains.</title>
        <authorList>
            <person name="Klenk H.-P."/>
        </authorList>
    </citation>
    <scope>NUCLEOTIDE SEQUENCE [LARGE SCALE GENOMIC DNA]</scope>
    <source>
        <strain evidence="1 2">DSM 105783</strain>
    </source>
</reference>
<dbReference type="EMBL" id="JACHDR010000001">
    <property type="protein sequence ID" value="MBB5511360.1"/>
    <property type="molecule type" value="Genomic_DNA"/>
</dbReference>
<comment type="caution">
    <text evidence="1">The sequence shown here is derived from an EMBL/GenBank/DDBJ whole genome shotgun (WGS) entry which is preliminary data.</text>
</comment>
<name>A0A7W8TSQ1_9MICC</name>
<dbReference type="Proteomes" id="UP000580797">
    <property type="component" value="Unassembled WGS sequence"/>
</dbReference>
<accession>A0A7W8TSQ1</accession>
<evidence type="ECO:0000313" key="2">
    <source>
        <dbReference type="Proteomes" id="UP000580797"/>
    </source>
</evidence>
<proteinExistence type="predicted"/>
<sequence>MTQEVNGRALKKAVARTVRQIGLEDDHLFTRVSDLEPAIVELARLSAALNTSPSLLIAVSSIASGNVLLTDPGKAWYERYLSRRGSCLMFASNTRTLVRACSRIIWLYEGRVIMDRPAIEVHREFVRFEAAKDDRMQQAQLLRRYALELVQPKITTY</sequence>